<feature type="non-terminal residue" evidence="5">
    <location>
        <position position="1"/>
    </location>
</feature>
<dbReference type="InterPro" id="IPR055356">
    <property type="entry name" value="ZP-N"/>
</dbReference>
<dbReference type="PANTHER" id="PTHR48071">
    <property type="entry name" value="SRCR DOMAIN-CONTAINING PROTEIN"/>
    <property type="match status" value="1"/>
</dbReference>
<dbReference type="InterPro" id="IPR001190">
    <property type="entry name" value="SRCR"/>
</dbReference>
<dbReference type="PANTHER" id="PTHR48071:SF18">
    <property type="entry name" value="DELETED IN MALIGNANT BRAIN TUMORS 1 PROTEIN-RELATED"/>
    <property type="match status" value="1"/>
</dbReference>
<dbReference type="Gene3D" id="3.10.250.10">
    <property type="entry name" value="SRCR-like domain"/>
    <property type="match status" value="1"/>
</dbReference>
<keyword evidence="1 2" id="KW-1015">Disulfide bond</keyword>
<gene>
    <name evidence="5" type="ORF">PEVE_00008647</name>
</gene>
<evidence type="ECO:0000259" key="3">
    <source>
        <dbReference type="PROSITE" id="PS50287"/>
    </source>
</evidence>
<dbReference type="InterPro" id="IPR001507">
    <property type="entry name" value="ZP_dom"/>
</dbReference>
<dbReference type="SMART" id="SM00202">
    <property type="entry name" value="SR"/>
    <property type="match status" value="1"/>
</dbReference>
<feature type="domain" description="SRCR" evidence="3">
    <location>
        <begin position="2"/>
        <end position="102"/>
    </location>
</feature>
<proteinExistence type="predicted"/>
<keyword evidence="6" id="KW-1185">Reference proteome</keyword>
<dbReference type="EMBL" id="CALNXI010001590">
    <property type="protein sequence ID" value="CAH3172801.1"/>
    <property type="molecule type" value="Genomic_DNA"/>
</dbReference>
<feature type="domain" description="ZP" evidence="4">
    <location>
        <begin position="121"/>
        <end position="238"/>
    </location>
</feature>
<dbReference type="Proteomes" id="UP001159427">
    <property type="component" value="Unassembled WGS sequence"/>
</dbReference>
<evidence type="ECO:0000256" key="1">
    <source>
        <dbReference type="ARBA" id="ARBA00023157"/>
    </source>
</evidence>
<evidence type="ECO:0000256" key="2">
    <source>
        <dbReference type="PROSITE-ProRule" id="PRU00196"/>
    </source>
</evidence>
<feature type="disulfide bond" evidence="2">
    <location>
        <begin position="40"/>
        <end position="101"/>
    </location>
</feature>
<feature type="disulfide bond" evidence="2">
    <location>
        <begin position="71"/>
        <end position="81"/>
    </location>
</feature>
<dbReference type="Pfam" id="PF00530">
    <property type="entry name" value="SRCR"/>
    <property type="match status" value="1"/>
</dbReference>
<dbReference type="PRINTS" id="PR00258">
    <property type="entry name" value="SPERACTRCPTR"/>
</dbReference>
<organism evidence="5 6">
    <name type="scientific">Porites evermanni</name>
    <dbReference type="NCBI Taxonomy" id="104178"/>
    <lineage>
        <taxon>Eukaryota</taxon>
        <taxon>Metazoa</taxon>
        <taxon>Cnidaria</taxon>
        <taxon>Anthozoa</taxon>
        <taxon>Hexacorallia</taxon>
        <taxon>Scleractinia</taxon>
        <taxon>Fungiina</taxon>
        <taxon>Poritidae</taxon>
        <taxon>Porites</taxon>
    </lineage>
</organism>
<evidence type="ECO:0000313" key="6">
    <source>
        <dbReference type="Proteomes" id="UP001159427"/>
    </source>
</evidence>
<protein>
    <recommendedName>
        <fullName evidence="7">Deleted in malignant brain tumors 1 protein</fullName>
    </recommendedName>
</protein>
<dbReference type="Pfam" id="PF23344">
    <property type="entry name" value="ZP-N"/>
    <property type="match status" value="1"/>
</dbReference>
<dbReference type="PROSITE" id="PS51034">
    <property type="entry name" value="ZP_2"/>
    <property type="match status" value="1"/>
</dbReference>
<dbReference type="SUPFAM" id="SSF56487">
    <property type="entry name" value="SRCR-like"/>
    <property type="match status" value="1"/>
</dbReference>
<dbReference type="PROSITE" id="PS00420">
    <property type="entry name" value="SRCR_1"/>
    <property type="match status" value="1"/>
</dbReference>
<feature type="disulfide bond" evidence="2">
    <location>
        <begin position="27"/>
        <end position="91"/>
    </location>
</feature>
<sequence length="238" mass="26760">GVRLVGGNWSGEGRVEIYYRGSWGTVCDDYWDINDARVVCRQLGYPSAVSAPHWARFGQGSGKIWLDDVQCQGNESSIVNCWHSSWGVHDCGHQEDASVVCSIIRTTRRSPTRPRFAFTISCFPSAMVAHISRDSLPLGSDPRLLHLNDPSCGVNYLTKKSVIIKAPLKGCGTVRRNIGYRVFFHNKVVVPFGYGNKRSLSVFPFKIVTTMASAKLQRFYHPLERKTARKRKLPFCHP</sequence>
<name>A0ABN8R356_9CNID</name>
<evidence type="ECO:0000259" key="4">
    <source>
        <dbReference type="PROSITE" id="PS51034"/>
    </source>
</evidence>
<accession>A0ABN8R356</accession>
<evidence type="ECO:0008006" key="7">
    <source>
        <dbReference type="Google" id="ProtNLM"/>
    </source>
</evidence>
<dbReference type="InterPro" id="IPR036772">
    <property type="entry name" value="SRCR-like_dom_sf"/>
</dbReference>
<comment type="caution">
    <text evidence="5">The sequence shown here is derived from an EMBL/GenBank/DDBJ whole genome shotgun (WGS) entry which is preliminary data.</text>
</comment>
<evidence type="ECO:0000313" key="5">
    <source>
        <dbReference type="EMBL" id="CAH3172801.1"/>
    </source>
</evidence>
<reference evidence="5 6" key="1">
    <citation type="submission" date="2022-05" db="EMBL/GenBank/DDBJ databases">
        <authorList>
            <consortium name="Genoscope - CEA"/>
            <person name="William W."/>
        </authorList>
    </citation>
    <scope>NUCLEOTIDE SEQUENCE [LARGE SCALE GENOMIC DNA]</scope>
</reference>
<dbReference type="Gene3D" id="2.60.40.3210">
    <property type="entry name" value="Zona pellucida, ZP-N domain"/>
    <property type="match status" value="1"/>
</dbReference>
<dbReference type="PROSITE" id="PS50287">
    <property type="entry name" value="SRCR_2"/>
    <property type="match status" value="1"/>
</dbReference>